<dbReference type="InterPro" id="IPR004090">
    <property type="entry name" value="Chemotax_Me-accpt_rcpt"/>
</dbReference>
<keyword evidence="1 3" id="KW-0807">Transducer</keyword>
<keyword evidence="4" id="KW-0472">Membrane</keyword>
<accession>A0ABT8AQ27</accession>
<keyword evidence="4" id="KW-1133">Transmembrane helix</keyword>
<dbReference type="PANTHER" id="PTHR32089">
    <property type="entry name" value="METHYL-ACCEPTING CHEMOTAXIS PROTEIN MCPB"/>
    <property type="match status" value="1"/>
</dbReference>
<sequence length="563" mass="57892">MALRLSDYRISIKIALAIGAMLAVTVIVAAITLRNIDEIREAQNWIDHSQALQAQVDRMNLAIVNRETGLRGYLLSAEPRFLEPEAAGRDAFAEAWTEARRLTADNSVQQARLADLKALADQWGGAFADREIALMGDAATREEARRIMISGVGKDIMDQIRARTAEIARTEGALMRDRADAASAAIATTRSASLTGLAVMAGIGLIGLTLLQLGIAKPIRAITAAMSRMAASDLETAVPGAGRGDEIGAMADSVRVFRDGLVRAATLEAEAAQARTALEAQRKSAMSEMAGSFEAAVGGVVRAVSAAAAELQATAVRMSAAATETADQSTAVAAAAEEAASNVNTVAAAAEELGTTVDEIGRQVQTAAGFADTAVSEAGKSSELMRSLRERAMRIGDVVGLISGIAAQTNLLALNATIEAARAGEAGRGFAVVATEVKELAGQTARATEEVARQIGEIQSWTGDAFEAIAAVVARINEISAVSSGIAAAVEEQGSATQEIVRNVGQAALGTGAVTSNIAAVARSAGGAGTAAAQVLHAASDLSGQAGQLDAEMRCFLDTVRAA</sequence>
<feature type="domain" description="Methyl-accepting transducer" evidence="5">
    <location>
        <begin position="307"/>
        <end position="533"/>
    </location>
</feature>
<organism evidence="7 8">
    <name type="scientific">Methylobacterium longum</name>
    <dbReference type="NCBI Taxonomy" id="767694"/>
    <lineage>
        <taxon>Bacteria</taxon>
        <taxon>Pseudomonadati</taxon>
        <taxon>Pseudomonadota</taxon>
        <taxon>Alphaproteobacteria</taxon>
        <taxon>Hyphomicrobiales</taxon>
        <taxon>Methylobacteriaceae</taxon>
        <taxon>Methylobacterium</taxon>
    </lineage>
</organism>
<evidence type="ECO:0000256" key="1">
    <source>
        <dbReference type="ARBA" id="ARBA00023224"/>
    </source>
</evidence>
<dbReference type="Pfam" id="PF00015">
    <property type="entry name" value="MCPsignal"/>
    <property type="match status" value="1"/>
</dbReference>
<dbReference type="CDD" id="cd06225">
    <property type="entry name" value="HAMP"/>
    <property type="match status" value="1"/>
</dbReference>
<dbReference type="PROSITE" id="PS50111">
    <property type="entry name" value="CHEMOTAXIS_TRANSDUC_2"/>
    <property type="match status" value="1"/>
</dbReference>
<comment type="similarity">
    <text evidence="2">Belongs to the methyl-accepting chemotaxis (MCP) protein family.</text>
</comment>
<dbReference type="InterPro" id="IPR003660">
    <property type="entry name" value="HAMP_dom"/>
</dbReference>
<dbReference type="InterPro" id="IPR007891">
    <property type="entry name" value="CHASE3"/>
</dbReference>
<evidence type="ECO:0000259" key="6">
    <source>
        <dbReference type="PROSITE" id="PS50885"/>
    </source>
</evidence>
<dbReference type="EMBL" id="JAUFPT010000054">
    <property type="protein sequence ID" value="MDN3571982.1"/>
    <property type="molecule type" value="Genomic_DNA"/>
</dbReference>
<evidence type="ECO:0000313" key="8">
    <source>
        <dbReference type="Proteomes" id="UP001244297"/>
    </source>
</evidence>
<dbReference type="SMART" id="SM00304">
    <property type="entry name" value="HAMP"/>
    <property type="match status" value="1"/>
</dbReference>
<dbReference type="Pfam" id="PF05227">
    <property type="entry name" value="CHASE3"/>
    <property type="match status" value="1"/>
</dbReference>
<comment type="caution">
    <text evidence="7">The sequence shown here is derived from an EMBL/GenBank/DDBJ whole genome shotgun (WGS) entry which is preliminary data.</text>
</comment>
<evidence type="ECO:0000256" key="4">
    <source>
        <dbReference type="SAM" id="Phobius"/>
    </source>
</evidence>
<dbReference type="Proteomes" id="UP001244297">
    <property type="component" value="Unassembled WGS sequence"/>
</dbReference>
<feature type="domain" description="HAMP" evidence="6">
    <location>
        <begin position="213"/>
        <end position="266"/>
    </location>
</feature>
<protein>
    <submittedName>
        <fullName evidence="7">CHASE3 domain-containing protein</fullName>
    </submittedName>
</protein>
<gene>
    <name evidence="7" type="ORF">QWZ18_15265</name>
</gene>
<name>A0ABT8AQ27_9HYPH</name>
<dbReference type="SMART" id="SM00283">
    <property type="entry name" value="MA"/>
    <property type="match status" value="1"/>
</dbReference>
<evidence type="ECO:0000259" key="5">
    <source>
        <dbReference type="PROSITE" id="PS50111"/>
    </source>
</evidence>
<keyword evidence="8" id="KW-1185">Reference proteome</keyword>
<evidence type="ECO:0000256" key="3">
    <source>
        <dbReference type="PROSITE-ProRule" id="PRU00284"/>
    </source>
</evidence>
<feature type="transmembrane region" description="Helical" evidence="4">
    <location>
        <begin position="12"/>
        <end position="33"/>
    </location>
</feature>
<dbReference type="Gene3D" id="1.10.287.950">
    <property type="entry name" value="Methyl-accepting chemotaxis protein"/>
    <property type="match status" value="1"/>
</dbReference>
<proteinExistence type="inferred from homology"/>
<evidence type="ECO:0000256" key="2">
    <source>
        <dbReference type="ARBA" id="ARBA00029447"/>
    </source>
</evidence>
<dbReference type="PROSITE" id="PS50885">
    <property type="entry name" value="HAMP"/>
    <property type="match status" value="1"/>
</dbReference>
<evidence type="ECO:0000313" key="7">
    <source>
        <dbReference type="EMBL" id="MDN3571982.1"/>
    </source>
</evidence>
<dbReference type="PANTHER" id="PTHR32089:SF112">
    <property type="entry name" value="LYSOZYME-LIKE PROTEIN-RELATED"/>
    <property type="match status" value="1"/>
</dbReference>
<dbReference type="PRINTS" id="PR00260">
    <property type="entry name" value="CHEMTRNSDUCR"/>
</dbReference>
<dbReference type="Gene3D" id="1.10.8.500">
    <property type="entry name" value="HAMP domain in histidine kinase"/>
    <property type="match status" value="1"/>
</dbReference>
<dbReference type="SUPFAM" id="SSF58104">
    <property type="entry name" value="Methyl-accepting chemotaxis protein (MCP) signaling domain"/>
    <property type="match status" value="1"/>
</dbReference>
<dbReference type="RefSeq" id="WP_290355941.1">
    <property type="nucleotide sequence ID" value="NZ_JAUFPT010000054.1"/>
</dbReference>
<dbReference type="InterPro" id="IPR004089">
    <property type="entry name" value="MCPsignal_dom"/>
</dbReference>
<dbReference type="CDD" id="cd19410">
    <property type="entry name" value="HK9-like_sensor"/>
    <property type="match status" value="1"/>
</dbReference>
<feature type="transmembrane region" description="Helical" evidence="4">
    <location>
        <begin position="194"/>
        <end position="215"/>
    </location>
</feature>
<reference evidence="8" key="1">
    <citation type="journal article" date="2019" name="Int. J. Syst. Evol. Microbiol.">
        <title>The Global Catalogue of Microorganisms (GCM) 10K type strain sequencing project: providing services to taxonomists for standard genome sequencing and annotation.</title>
        <authorList>
            <consortium name="The Broad Institute Genomics Platform"/>
            <consortium name="The Broad Institute Genome Sequencing Center for Infectious Disease"/>
            <person name="Wu L."/>
            <person name="Ma J."/>
        </authorList>
    </citation>
    <scope>NUCLEOTIDE SEQUENCE [LARGE SCALE GENOMIC DNA]</scope>
    <source>
        <strain evidence="8">CECT 7806</strain>
    </source>
</reference>
<keyword evidence="4" id="KW-0812">Transmembrane</keyword>
<dbReference type="Pfam" id="PF00672">
    <property type="entry name" value="HAMP"/>
    <property type="match status" value="1"/>
</dbReference>